<feature type="region of interest" description="Disordered" evidence="2">
    <location>
        <begin position="25"/>
        <end position="50"/>
    </location>
</feature>
<sequence>MKKLFITVVIIGMFGWAVYDLTSSSTSEDNKEEENKEFNVTEGQGSDNNTNEVGLEVGKKAPDFQLTTLNDKKISLSNLKGEKVMINFWATWCPPCRAEMPDMEKFYQNEDITILAINLTSTESGLGDVRDFVKEFELSFPILLDKQNNIATSYQIRPIPTTYMVDSNGVIQHKALGAMNYEQMVKQYKQMN</sequence>
<dbReference type="InterPro" id="IPR050553">
    <property type="entry name" value="Thioredoxin_ResA/DsbE_sf"/>
</dbReference>
<dbReference type="PROSITE" id="PS00194">
    <property type="entry name" value="THIOREDOXIN_1"/>
    <property type="match status" value="1"/>
</dbReference>
<keyword evidence="1" id="KW-1015">Disulfide bond</keyword>
<evidence type="ECO:0000313" key="5">
    <source>
        <dbReference type="Proteomes" id="UP000468638"/>
    </source>
</evidence>
<proteinExistence type="predicted"/>
<name>A0A6I5A2B1_9BACI</name>
<dbReference type="SUPFAM" id="SSF52833">
    <property type="entry name" value="Thioredoxin-like"/>
    <property type="match status" value="1"/>
</dbReference>
<dbReference type="OrthoDB" id="25753at2"/>
<dbReference type="GO" id="GO:0016209">
    <property type="term" value="F:antioxidant activity"/>
    <property type="evidence" value="ECO:0007669"/>
    <property type="project" value="InterPro"/>
</dbReference>
<dbReference type="InterPro" id="IPR017937">
    <property type="entry name" value="Thioredoxin_CS"/>
</dbReference>
<dbReference type="PANTHER" id="PTHR42852:SF1">
    <property type="entry name" value="THIOREDOXIN-LIKE PROTEIN YNEN"/>
    <property type="match status" value="1"/>
</dbReference>
<organism evidence="4 5">
    <name type="scientific">Pontibacillus yanchengensis</name>
    <dbReference type="NCBI Taxonomy" id="462910"/>
    <lineage>
        <taxon>Bacteria</taxon>
        <taxon>Bacillati</taxon>
        <taxon>Bacillota</taxon>
        <taxon>Bacilli</taxon>
        <taxon>Bacillales</taxon>
        <taxon>Bacillaceae</taxon>
        <taxon>Pontibacillus</taxon>
    </lineage>
</organism>
<evidence type="ECO:0000256" key="1">
    <source>
        <dbReference type="ARBA" id="ARBA00023157"/>
    </source>
</evidence>
<dbReference type="EMBL" id="WMEQ01000001">
    <property type="protein sequence ID" value="MYL32431.1"/>
    <property type="molecule type" value="Genomic_DNA"/>
</dbReference>
<dbReference type="PANTHER" id="PTHR42852">
    <property type="entry name" value="THIOL:DISULFIDE INTERCHANGE PROTEIN DSBE"/>
    <property type="match status" value="1"/>
</dbReference>
<reference evidence="4 5" key="1">
    <citation type="submission" date="2019-11" db="EMBL/GenBank/DDBJ databases">
        <title>Genome sequences of 17 halophilic strains isolated from different environments.</title>
        <authorList>
            <person name="Furrow R.E."/>
        </authorList>
    </citation>
    <scope>NUCLEOTIDE SEQUENCE [LARGE SCALE GENOMIC DNA]</scope>
    <source>
        <strain evidence="4 5">22514_16_FS</strain>
    </source>
</reference>
<gene>
    <name evidence="4" type="ORF">GLW05_02265</name>
</gene>
<dbReference type="GO" id="GO:0016491">
    <property type="term" value="F:oxidoreductase activity"/>
    <property type="evidence" value="ECO:0007669"/>
    <property type="project" value="InterPro"/>
</dbReference>
<evidence type="ECO:0000256" key="2">
    <source>
        <dbReference type="SAM" id="MobiDB-lite"/>
    </source>
</evidence>
<feature type="domain" description="Thioredoxin" evidence="3">
    <location>
        <begin position="55"/>
        <end position="192"/>
    </location>
</feature>
<dbReference type="InterPro" id="IPR013766">
    <property type="entry name" value="Thioredoxin_domain"/>
</dbReference>
<evidence type="ECO:0000259" key="3">
    <source>
        <dbReference type="PROSITE" id="PS51352"/>
    </source>
</evidence>
<protein>
    <submittedName>
        <fullName evidence="4">Redoxin domain-containing protein</fullName>
    </submittedName>
</protein>
<dbReference type="Proteomes" id="UP000468638">
    <property type="component" value="Unassembled WGS sequence"/>
</dbReference>
<evidence type="ECO:0000313" key="4">
    <source>
        <dbReference type="EMBL" id="MYL32431.1"/>
    </source>
</evidence>
<dbReference type="Gene3D" id="3.40.30.10">
    <property type="entry name" value="Glutaredoxin"/>
    <property type="match status" value="1"/>
</dbReference>
<dbReference type="CDD" id="cd02966">
    <property type="entry name" value="TlpA_like_family"/>
    <property type="match status" value="1"/>
</dbReference>
<dbReference type="InterPro" id="IPR036249">
    <property type="entry name" value="Thioredoxin-like_sf"/>
</dbReference>
<dbReference type="InterPro" id="IPR000866">
    <property type="entry name" value="AhpC/TSA"/>
</dbReference>
<dbReference type="AlphaFoldDB" id="A0A6I5A2B1"/>
<feature type="compositionally biased region" description="Polar residues" evidence="2">
    <location>
        <begin position="41"/>
        <end position="50"/>
    </location>
</feature>
<comment type="caution">
    <text evidence="4">The sequence shown here is derived from an EMBL/GenBank/DDBJ whole genome shotgun (WGS) entry which is preliminary data.</text>
</comment>
<dbReference type="Pfam" id="PF00578">
    <property type="entry name" value="AhpC-TSA"/>
    <property type="match status" value="1"/>
</dbReference>
<dbReference type="PROSITE" id="PS51352">
    <property type="entry name" value="THIOREDOXIN_2"/>
    <property type="match status" value="1"/>
</dbReference>
<accession>A0A6I5A2B1</accession>